<dbReference type="InterPro" id="IPR023214">
    <property type="entry name" value="HAD_sf"/>
</dbReference>
<gene>
    <name evidence="2" type="primary">serB</name>
    <name evidence="2" type="ORF">Xentx_00691</name>
</gene>
<name>A0A1Q5U7Q0_9GAMM</name>
<reference evidence="2 3" key="1">
    <citation type="submission" date="2016-09" db="EMBL/GenBank/DDBJ databases">
        <title>Xenorhabdus thuongxuanensis sp. nov. and Xenorhabdus eapokensis sp. nov., isolated from Steinernema species.</title>
        <authorList>
            <person name="Kaempfer P."/>
            <person name="Tobias N.J."/>
            <person name="Phan Ke L."/>
            <person name="Bode H.B."/>
            <person name="Glaeser S.P."/>
        </authorList>
    </citation>
    <scope>NUCLEOTIDE SEQUENCE [LARGE SCALE GENOMIC DNA]</scope>
    <source>
        <strain evidence="2 3">30TX1</strain>
    </source>
</reference>
<protein>
    <submittedName>
        <fullName evidence="2">Phosphoserine phosphatase</fullName>
        <ecNumber evidence="2">3.1.3.3</ecNumber>
    </submittedName>
</protein>
<evidence type="ECO:0000313" key="2">
    <source>
        <dbReference type="EMBL" id="OKP08481.1"/>
    </source>
</evidence>
<dbReference type="NCBIfam" id="TIGR01488">
    <property type="entry name" value="HAD-SF-IB"/>
    <property type="match status" value="1"/>
</dbReference>
<dbReference type="OrthoDB" id="9784466at2"/>
<dbReference type="RefSeq" id="WP_074018880.1">
    <property type="nucleotide sequence ID" value="NZ_CAWMWP010000054.1"/>
</dbReference>
<dbReference type="InterPro" id="IPR036412">
    <property type="entry name" value="HAD-like_sf"/>
</dbReference>
<organism evidence="2 3">
    <name type="scientific">Xenorhabdus thuongxuanensis</name>
    <dbReference type="NCBI Taxonomy" id="1873484"/>
    <lineage>
        <taxon>Bacteria</taxon>
        <taxon>Pseudomonadati</taxon>
        <taxon>Pseudomonadota</taxon>
        <taxon>Gammaproteobacteria</taxon>
        <taxon>Enterobacterales</taxon>
        <taxon>Morganellaceae</taxon>
        <taxon>Xenorhabdus</taxon>
    </lineage>
</organism>
<proteinExistence type="predicted"/>
<dbReference type="EMBL" id="MKGR01000003">
    <property type="protein sequence ID" value="OKP08481.1"/>
    <property type="molecule type" value="Genomic_DNA"/>
</dbReference>
<keyword evidence="3" id="KW-1185">Reference proteome</keyword>
<evidence type="ECO:0000313" key="3">
    <source>
        <dbReference type="Proteomes" id="UP000186277"/>
    </source>
</evidence>
<dbReference type="Proteomes" id="UP000186277">
    <property type="component" value="Unassembled WGS sequence"/>
</dbReference>
<keyword evidence="1" id="KW-0479">Metal-binding</keyword>
<sequence length="213" mass="23974">MSLLHVFDMDGTLLRGTTASIEIARELGCLGELMELEHNFSTGQIDTHQFATQVHRLWGALTLSDVTRIVEKAPWISGLKEVLEDIRFRHEYSLVVTLSPDFFAEHLRSMGADIVVASRFPALPFKEKLDVAGILSPTDKVTIVEQKLSEYGLDRLRCIAYGDSSSDIPLFQAIPHTVSVNGDKYINPWSRLRYAGNDLRDAYSLARNNFFTN</sequence>
<dbReference type="SUPFAM" id="SSF56784">
    <property type="entry name" value="HAD-like"/>
    <property type="match status" value="1"/>
</dbReference>
<dbReference type="AlphaFoldDB" id="A0A1Q5U7Q0"/>
<accession>A0A1Q5U7Q0</accession>
<keyword evidence="2" id="KW-0378">Hydrolase</keyword>
<evidence type="ECO:0000256" key="1">
    <source>
        <dbReference type="ARBA" id="ARBA00022723"/>
    </source>
</evidence>
<dbReference type="EC" id="3.1.3.3" evidence="2"/>
<dbReference type="Pfam" id="PF12710">
    <property type="entry name" value="HAD"/>
    <property type="match status" value="1"/>
</dbReference>
<dbReference type="GO" id="GO:0046872">
    <property type="term" value="F:metal ion binding"/>
    <property type="evidence" value="ECO:0007669"/>
    <property type="project" value="UniProtKB-KW"/>
</dbReference>
<dbReference type="GO" id="GO:0016787">
    <property type="term" value="F:hydrolase activity"/>
    <property type="evidence" value="ECO:0007669"/>
    <property type="project" value="UniProtKB-KW"/>
</dbReference>
<comment type="caution">
    <text evidence="2">The sequence shown here is derived from an EMBL/GenBank/DDBJ whole genome shotgun (WGS) entry which is preliminary data.</text>
</comment>
<dbReference type="Gene3D" id="3.40.50.1000">
    <property type="entry name" value="HAD superfamily/HAD-like"/>
    <property type="match status" value="1"/>
</dbReference>